<accession>A7ITP5</accession>
<evidence type="ECO:0000313" key="2">
    <source>
        <dbReference type="Proteomes" id="UP000246715"/>
    </source>
</evidence>
<sequence>MSAGSMLEASANLSALRAAASKAVVHFSEQISHGFALTNHLMEQSPVFILSIKSGLSFRLYRTPRIF</sequence>
<organism evidence="1 2">
    <name type="scientific">Paramecium bursaria Chlorella virus MT325</name>
    <name type="common">PBCV-MT325</name>
    <dbReference type="NCBI Taxonomy" id="346932"/>
    <lineage>
        <taxon>Viruses</taxon>
        <taxon>Varidnaviria</taxon>
        <taxon>Bamfordvirae</taxon>
        <taxon>Nucleocytoviricota</taxon>
        <taxon>Megaviricetes</taxon>
        <taxon>Algavirales</taxon>
        <taxon>Phycodnaviridae</taxon>
        <taxon>Chlorovirus</taxon>
        <taxon>Chlorovirus conductrix</taxon>
        <taxon>Paramecium bursaria Chlorella virus A1</taxon>
    </lineage>
</organism>
<evidence type="ECO:0000313" key="1">
    <source>
        <dbReference type="EMBL" id="ABT13719.1"/>
    </source>
</evidence>
<dbReference type="EMBL" id="DQ491001">
    <property type="protein sequence ID" value="ABT13719.1"/>
    <property type="molecule type" value="Genomic_DNA"/>
</dbReference>
<reference evidence="1 2" key="1">
    <citation type="journal article" date="2007" name="Virology">
        <title>Sequence and annotation of the 314-kb MT325 and the 321-kb FR483 viruses that infect Chlorella Pbi.</title>
        <authorList>
            <person name="Fitzgerald L.A."/>
            <person name="Graves M.V."/>
            <person name="Li X."/>
            <person name="Feldblyum T."/>
            <person name="Hartigan J."/>
            <person name="Van Etten J.L."/>
        </authorList>
    </citation>
    <scope>NUCLEOTIDE SEQUENCE [LARGE SCALE GENOMIC DNA]</scope>
    <source>
        <strain evidence="1 2">MT325</strain>
    </source>
</reference>
<dbReference type="Proteomes" id="UP000246715">
    <property type="component" value="Segment"/>
</dbReference>
<protein>
    <submittedName>
        <fullName evidence="1">Uncharacterized protein m165R</fullName>
    </submittedName>
</protein>
<gene>
    <name evidence="1" type="primary">m165R</name>
    <name evidence="1" type="ORF">MT325_m165R</name>
</gene>
<name>A7ITP5_PBCVM</name>
<proteinExistence type="predicted"/>
<organismHost>
    <name type="scientific">Paramecium bursaria</name>
    <dbReference type="NCBI Taxonomy" id="74790"/>
</organismHost>